<evidence type="ECO:0000256" key="6">
    <source>
        <dbReference type="ARBA" id="ARBA00022824"/>
    </source>
</evidence>
<evidence type="ECO:0000313" key="14">
    <source>
        <dbReference type="Proteomes" id="UP000001811"/>
    </source>
</evidence>
<evidence type="ECO:0000256" key="3">
    <source>
        <dbReference type="ARBA" id="ARBA00022516"/>
    </source>
</evidence>
<dbReference type="GO" id="GO:0019432">
    <property type="term" value="P:triglyceride biosynthetic process"/>
    <property type="evidence" value="ECO:0007669"/>
    <property type="project" value="TreeGrafter"/>
</dbReference>
<name>A0A5F9CGB6_RABIT</name>
<dbReference type="Pfam" id="PF03982">
    <property type="entry name" value="DAGAT"/>
    <property type="match status" value="1"/>
</dbReference>
<keyword evidence="9" id="KW-0472">Membrane</keyword>
<evidence type="ECO:0000256" key="10">
    <source>
        <dbReference type="ARBA" id="ARBA00023315"/>
    </source>
</evidence>
<dbReference type="CDD" id="cd07987">
    <property type="entry name" value="LPLAT_MGAT-like"/>
    <property type="match status" value="1"/>
</dbReference>
<dbReference type="PANTHER" id="PTHR12317:SF36">
    <property type="entry name" value="2-ACYLGLYCEROL O-ACYLTRANSFERASE 3"/>
    <property type="match status" value="1"/>
</dbReference>
<evidence type="ECO:0000256" key="5">
    <source>
        <dbReference type="ARBA" id="ARBA00022692"/>
    </source>
</evidence>
<dbReference type="GeneTree" id="ENSGT01030000234582"/>
<evidence type="ECO:0000256" key="4">
    <source>
        <dbReference type="ARBA" id="ARBA00022679"/>
    </source>
</evidence>
<keyword evidence="6 11" id="KW-0256">Endoplasmic reticulum</keyword>
<reference evidence="13" key="2">
    <citation type="submission" date="2025-08" db="UniProtKB">
        <authorList>
            <consortium name="Ensembl"/>
        </authorList>
    </citation>
    <scope>IDENTIFICATION</scope>
    <source>
        <strain evidence="13">Thorbecke</strain>
    </source>
</reference>
<dbReference type="Bgee" id="ENSOCUG00000002931">
    <property type="expression patterns" value="Expressed in skin of back and 2 other cell types or tissues"/>
</dbReference>
<evidence type="ECO:0000256" key="11">
    <source>
        <dbReference type="RuleBase" id="RU367023"/>
    </source>
</evidence>
<dbReference type="STRING" id="9986.ENSOCUP00000032685"/>
<proteinExistence type="inferred from homology"/>
<reference evidence="13 14" key="1">
    <citation type="journal article" date="2011" name="Nature">
        <title>A high-resolution map of human evolutionary constraint using 29 mammals.</title>
        <authorList>
            <person name="Lindblad-Toh K."/>
            <person name="Garber M."/>
            <person name="Zuk O."/>
            <person name="Lin M.F."/>
            <person name="Parker B.J."/>
            <person name="Washietl S."/>
            <person name="Kheradpour P."/>
            <person name="Ernst J."/>
            <person name="Jordan G."/>
            <person name="Mauceli E."/>
            <person name="Ward L.D."/>
            <person name="Lowe C.B."/>
            <person name="Holloway A.K."/>
            <person name="Clamp M."/>
            <person name="Gnerre S."/>
            <person name="Alfoldi J."/>
            <person name="Beal K."/>
            <person name="Chang J."/>
            <person name="Clawson H."/>
            <person name="Cuff J."/>
            <person name="Di Palma F."/>
            <person name="Fitzgerald S."/>
            <person name="Flicek P."/>
            <person name="Guttman M."/>
            <person name="Hubisz M.J."/>
            <person name="Jaffe D.B."/>
            <person name="Jungreis I."/>
            <person name="Kent W.J."/>
            <person name="Kostka D."/>
            <person name="Lara M."/>
            <person name="Martins A.L."/>
            <person name="Massingham T."/>
            <person name="Moltke I."/>
            <person name="Raney B.J."/>
            <person name="Rasmussen M.D."/>
            <person name="Robinson J."/>
            <person name="Stark A."/>
            <person name="Vilella A.J."/>
            <person name="Wen J."/>
            <person name="Xie X."/>
            <person name="Zody M.C."/>
            <person name="Baldwin J."/>
            <person name="Bloom T."/>
            <person name="Chin C.W."/>
            <person name="Heiman D."/>
            <person name="Nicol R."/>
            <person name="Nusbaum C."/>
            <person name="Young S."/>
            <person name="Wilkinson J."/>
            <person name="Worley K.C."/>
            <person name="Kovar C.L."/>
            <person name="Muzny D.M."/>
            <person name="Gibbs R.A."/>
            <person name="Cree A."/>
            <person name="Dihn H.H."/>
            <person name="Fowler G."/>
            <person name="Jhangiani S."/>
            <person name="Joshi V."/>
            <person name="Lee S."/>
            <person name="Lewis L.R."/>
            <person name="Nazareth L.V."/>
            <person name="Okwuonu G."/>
            <person name="Santibanez J."/>
            <person name="Warren W.C."/>
            <person name="Mardis E.R."/>
            <person name="Weinstock G.M."/>
            <person name="Wilson R.K."/>
            <person name="Delehaunty K."/>
            <person name="Dooling D."/>
            <person name="Fronik C."/>
            <person name="Fulton L."/>
            <person name="Fulton B."/>
            <person name="Graves T."/>
            <person name="Minx P."/>
            <person name="Sodergren E."/>
            <person name="Birney E."/>
            <person name="Margulies E.H."/>
            <person name="Herrero J."/>
            <person name="Green E.D."/>
            <person name="Haussler D."/>
            <person name="Siepel A."/>
            <person name="Goldman N."/>
            <person name="Pollard K.S."/>
            <person name="Pedersen J.S."/>
            <person name="Lander E.S."/>
            <person name="Kellis M."/>
        </authorList>
    </citation>
    <scope>NUCLEOTIDE SEQUENCE [LARGE SCALE GENOMIC DNA]</scope>
    <source>
        <strain evidence="14">Thorbecke</strain>
    </source>
</reference>
<dbReference type="GO" id="GO:0005789">
    <property type="term" value="C:endoplasmic reticulum membrane"/>
    <property type="evidence" value="ECO:0007669"/>
    <property type="project" value="UniProtKB-SubCell"/>
</dbReference>
<organism evidence="13 14">
    <name type="scientific">Oryctolagus cuniculus</name>
    <name type="common">Rabbit</name>
    <dbReference type="NCBI Taxonomy" id="9986"/>
    <lineage>
        <taxon>Eukaryota</taxon>
        <taxon>Metazoa</taxon>
        <taxon>Chordata</taxon>
        <taxon>Craniata</taxon>
        <taxon>Vertebrata</taxon>
        <taxon>Euteleostomi</taxon>
        <taxon>Mammalia</taxon>
        <taxon>Eutheria</taxon>
        <taxon>Euarchontoglires</taxon>
        <taxon>Glires</taxon>
        <taxon>Lagomorpha</taxon>
        <taxon>Leporidae</taxon>
        <taxon>Oryctolagus</taxon>
    </lineage>
</organism>
<feature type="compositionally biased region" description="Basic and acidic residues" evidence="12">
    <location>
        <begin position="77"/>
        <end position="86"/>
    </location>
</feature>
<evidence type="ECO:0000256" key="2">
    <source>
        <dbReference type="ARBA" id="ARBA00005420"/>
    </source>
</evidence>
<dbReference type="InterPro" id="IPR007130">
    <property type="entry name" value="DAGAT"/>
</dbReference>
<keyword evidence="7" id="KW-1133">Transmembrane helix</keyword>
<protein>
    <recommendedName>
        <fullName evidence="11">Acyltransferase</fullName>
        <ecNumber evidence="11">2.3.1.-</ecNumber>
    </recommendedName>
</protein>
<keyword evidence="14" id="KW-1185">Reference proteome</keyword>
<dbReference type="InParanoid" id="A0A5F9CGB6"/>
<evidence type="ECO:0000256" key="7">
    <source>
        <dbReference type="ARBA" id="ARBA00022989"/>
    </source>
</evidence>
<dbReference type="PANTHER" id="PTHR12317">
    <property type="entry name" value="DIACYLGLYCEROL O-ACYLTRANSFERASE"/>
    <property type="match status" value="1"/>
</dbReference>
<dbReference type="GO" id="GO:0004144">
    <property type="term" value="F:diacylglycerol O-acyltransferase activity"/>
    <property type="evidence" value="ECO:0007669"/>
    <property type="project" value="TreeGrafter"/>
</dbReference>
<evidence type="ECO:0000256" key="1">
    <source>
        <dbReference type="ARBA" id="ARBA00004477"/>
    </source>
</evidence>
<evidence type="ECO:0000256" key="12">
    <source>
        <dbReference type="SAM" id="MobiDB-lite"/>
    </source>
</evidence>
<dbReference type="Proteomes" id="UP000001811">
    <property type="component" value="Unplaced"/>
</dbReference>
<keyword evidence="4 11" id="KW-0808">Transferase</keyword>
<accession>A0A5F9CGB6</accession>
<keyword evidence="8" id="KW-0443">Lipid metabolism</keyword>
<dbReference type="EC" id="2.3.1.-" evidence="11"/>
<comment type="similarity">
    <text evidence="2 11">Belongs to the diacylglycerol acyltransferase family.</text>
</comment>
<feature type="region of interest" description="Disordered" evidence="12">
    <location>
        <begin position="35"/>
        <end position="86"/>
    </location>
</feature>
<reference evidence="13" key="3">
    <citation type="submission" date="2025-09" db="UniProtKB">
        <authorList>
            <consortium name="Ensembl"/>
        </authorList>
    </citation>
    <scope>IDENTIFICATION</scope>
    <source>
        <strain evidence="13">Thorbecke</strain>
    </source>
</reference>
<keyword evidence="5" id="KW-0812">Transmembrane</keyword>
<evidence type="ECO:0000256" key="9">
    <source>
        <dbReference type="ARBA" id="ARBA00023136"/>
    </source>
</evidence>
<evidence type="ECO:0000256" key="8">
    <source>
        <dbReference type="ARBA" id="ARBA00023098"/>
    </source>
</evidence>
<keyword evidence="3" id="KW-0444">Lipid biosynthesis</keyword>
<evidence type="ECO:0000313" key="13">
    <source>
        <dbReference type="Ensembl" id="ENSOCUP00000032685.1"/>
    </source>
</evidence>
<dbReference type="Ensembl" id="ENSOCUT00000034709.1">
    <property type="protein sequence ID" value="ENSOCUP00000032685.1"/>
    <property type="gene ID" value="ENSOCUG00000002931.3"/>
</dbReference>
<comment type="subcellular location">
    <subcellularLocation>
        <location evidence="1 11">Endoplasmic reticulum membrane</location>
        <topology evidence="1 11">Multi-pass membrane protein</topology>
    </subcellularLocation>
</comment>
<keyword evidence="10" id="KW-0012">Acyltransferase</keyword>
<dbReference type="AlphaFoldDB" id="A0A5F9CGB6"/>
<sequence>MLLSHLSQFVVPSFFSSPLHTALVSSVPYLISIYPDRDTPSQAPPRDQPRRMDQDSQGQSQREPGHFRGSRHRHHPDHSMDSGRRNTCERMWSLQEDGGTRMADSTAPVHCHPMPSCKAKTLQKEWLEKLGALQFVLTLCSGGRRFVWPRTWAIWKHQRDYFPIKLVKTAELPPSQNYVQGSHSHGVMITGAFSNFHTESNDFSRLFPGLQPWTAMMAIFFYVPLFREYIMAGGLRPASRHSLDFVLSQPQRGQAVVIVPGGAQEALYTAQRRHRLELLNRKGFVRLALRHGSAGFSSKVHLEGNPWA</sequence>